<dbReference type="InterPro" id="IPR018976">
    <property type="entry name" value="Imelysin-like"/>
</dbReference>
<feature type="domain" description="Imelysin-like" evidence="4">
    <location>
        <begin position="56"/>
        <end position="321"/>
    </location>
</feature>
<comment type="caution">
    <text evidence="5">The sequence shown here is derived from an EMBL/GenBank/DDBJ whole genome shotgun (WGS) entry which is preliminary data.</text>
</comment>
<feature type="chain" id="PRO_5046230989" description="Imelysin-like domain-containing protein" evidence="3">
    <location>
        <begin position="19"/>
        <end position="348"/>
    </location>
</feature>
<dbReference type="InterPro" id="IPR038352">
    <property type="entry name" value="Imelysin_sf"/>
</dbReference>
<dbReference type="RefSeq" id="WP_246949484.1">
    <property type="nucleotide sequence ID" value="NZ_JALKII010000002.1"/>
</dbReference>
<evidence type="ECO:0000256" key="3">
    <source>
        <dbReference type="SAM" id="SignalP"/>
    </source>
</evidence>
<dbReference type="Proteomes" id="UP001165524">
    <property type="component" value="Unassembled WGS sequence"/>
</dbReference>
<keyword evidence="6" id="KW-1185">Reference proteome</keyword>
<comment type="subcellular location">
    <subcellularLocation>
        <location evidence="1">Cell envelope</location>
    </subcellularLocation>
</comment>
<evidence type="ECO:0000256" key="2">
    <source>
        <dbReference type="ARBA" id="ARBA00022729"/>
    </source>
</evidence>
<feature type="signal peptide" evidence="3">
    <location>
        <begin position="1"/>
        <end position="18"/>
    </location>
</feature>
<sequence>MKACLTLLPAALAVLLLAGCDREPAPQPEPAAVAAPTEAAAEYAALASAYEEESAPQLRRLVVAAPGFREAVGALLRQPDAAQLEAAQNAWALLYRHFSRAWPVLASRAALTPQLAPPLARADIWPILPGYVDAVPGWPESGIVYDVTLTLDTETLLAQQDMTDPAEVSVGLQVLHQLLAGVPEAPRAALDLTAVTELLPSHQLPLRELPENRRRSYLDVASALLLEDLTLLIQPREAPTPEQLVAALLQALADAQLRLAKLAAYADAGDPGGGEYMAPQAHQIASTETRAAVDVWFDPQTPQGAALAAVLEAVAPDYAGELAALLTEEPHDHAALARLLSAPPVGLF</sequence>
<protein>
    <recommendedName>
        <fullName evidence="4">Imelysin-like domain-containing protein</fullName>
    </recommendedName>
</protein>
<evidence type="ECO:0000313" key="6">
    <source>
        <dbReference type="Proteomes" id="UP001165524"/>
    </source>
</evidence>
<gene>
    <name evidence="5" type="ORF">MU846_05130</name>
</gene>
<organism evidence="5 6">
    <name type="scientific">Alcanivorax quisquiliarum</name>
    <dbReference type="NCBI Taxonomy" id="2933565"/>
    <lineage>
        <taxon>Bacteria</taxon>
        <taxon>Pseudomonadati</taxon>
        <taxon>Pseudomonadota</taxon>
        <taxon>Gammaproteobacteria</taxon>
        <taxon>Oceanospirillales</taxon>
        <taxon>Alcanivoracaceae</taxon>
        <taxon>Alcanivorax</taxon>
    </lineage>
</organism>
<evidence type="ECO:0000313" key="5">
    <source>
        <dbReference type="EMBL" id="MCK0537087.1"/>
    </source>
</evidence>
<dbReference type="Pfam" id="PF09375">
    <property type="entry name" value="Peptidase_M75"/>
    <property type="match status" value="1"/>
</dbReference>
<dbReference type="Gene3D" id="1.20.1420.20">
    <property type="entry name" value="M75 peptidase, HXXE motif"/>
    <property type="match status" value="1"/>
</dbReference>
<dbReference type="PROSITE" id="PS51257">
    <property type="entry name" value="PROKAR_LIPOPROTEIN"/>
    <property type="match status" value="1"/>
</dbReference>
<keyword evidence="2 3" id="KW-0732">Signal</keyword>
<accession>A0ABT0E637</accession>
<evidence type="ECO:0000256" key="1">
    <source>
        <dbReference type="ARBA" id="ARBA00004196"/>
    </source>
</evidence>
<dbReference type="EMBL" id="JALKII010000002">
    <property type="protein sequence ID" value="MCK0537087.1"/>
    <property type="molecule type" value="Genomic_DNA"/>
</dbReference>
<evidence type="ECO:0000259" key="4">
    <source>
        <dbReference type="Pfam" id="PF09375"/>
    </source>
</evidence>
<proteinExistence type="predicted"/>
<name>A0ABT0E637_9GAMM</name>
<reference evidence="5" key="1">
    <citation type="submission" date="2022-04" db="EMBL/GenBank/DDBJ databases">
        <title>Alcanivorax sp. CY1518 draft genome sequence.</title>
        <authorList>
            <person name="Zhao G."/>
            <person name="An M."/>
        </authorList>
    </citation>
    <scope>NUCLEOTIDE SEQUENCE</scope>
    <source>
        <strain evidence="5">CY1518</strain>
    </source>
</reference>